<dbReference type="PANTHER" id="PTHR46429:SF1">
    <property type="entry name" value="23S RRNA (GUANOSINE-2'-O-)-METHYLTRANSFERASE RLMB"/>
    <property type="match status" value="1"/>
</dbReference>
<dbReference type="SUPFAM" id="SSF75217">
    <property type="entry name" value="alpha/beta knot"/>
    <property type="match status" value="1"/>
</dbReference>
<dbReference type="CDD" id="cd18103">
    <property type="entry name" value="SpoU-like_RlmB"/>
    <property type="match status" value="1"/>
</dbReference>
<reference evidence="8 9" key="1">
    <citation type="submission" date="2019-09" db="EMBL/GenBank/DDBJ databases">
        <title>Whole-genome sequence of the purple sulfur bacterium Thiohalocapsa marina DSM 19078.</title>
        <authorList>
            <person name="Kyndt J.A."/>
            <person name="Meyer T.E."/>
        </authorList>
    </citation>
    <scope>NUCLEOTIDE SEQUENCE [LARGE SCALE GENOMIC DNA]</scope>
    <source>
        <strain evidence="8 9">DSM 19078</strain>
    </source>
</reference>
<dbReference type="FunFam" id="3.40.1280.10:FF:000008">
    <property type="entry name" value="Group 3 RNA methyltransferase TrmH"/>
    <property type="match status" value="1"/>
</dbReference>
<comment type="subcellular location">
    <subcellularLocation>
        <location evidence="6">Cytoplasm</location>
    </subcellularLocation>
</comment>
<dbReference type="SUPFAM" id="SSF55315">
    <property type="entry name" value="L30e-like"/>
    <property type="match status" value="1"/>
</dbReference>
<dbReference type="EMBL" id="VWXX01000017">
    <property type="protein sequence ID" value="KAA6184636.1"/>
    <property type="molecule type" value="Genomic_DNA"/>
</dbReference>
<dbReference type="Gene3D" id="3.30.1330.30">
    <property type="match status" value="1"/>
</dbReference>
<keyword evidence="2 6" id="KW-0698">rRNA processing</keyword>
<dbReference type="NCBIfam" id="TIGR00186">
    <property type="entry name" value="rRNA_methyl_3"/>
    <property type="match status" value="1"/>
</dbReference>
<name>A0A5M8FLP8_9GAMM</name>
<dbReference type="AlphaFoldDB" id="A0A5M8FLP8"/>
<keyword evidence="3 6" id="KW-0489">Methyltransferase</keyword>
<dbReference type="InterPro" id="IPR001537">
    <property type="entry name" value="SpoU_MeTrfase"/>
</dbReference>
<organism evidence="8 9">
    <name type="scientific">Thiohalocapsa marina</name>
    <dbReference type="NCBI Taxonomy" id="424902"/>
    <lineage>
        <taxon>Bacteria</taxon>
        <taxon>Pseudomonadati</taxon>
        <taxon>Pseudomonadota</taxon>
        <taxon>Gammaproteobacteria</taxon>
        <taxon>Chromatiales</taxon>
        <taxon>Chromatiaceae</taxon>
        <taxon>Thiohalocapsa</taxon>
    </lineage>
</organism>
<dbReference type="Proteomes" id="UP000322981">
    <property type="component" value="Unassembled WGS sequence"/>
</dbReference>
<comment type="function">
    <text evidence="6">Specifically methylates the ribose of guanosine 2251 in 23S rRNA.</text>
</comment>
<dbReference type="OrthoDB" id="9785673at2"/>
<comment type="catalytic activity">
    <reaction evidence="6">
        <text>guanosine(2251) in 23S rRNA + S-adenosyl-L-methionine = 2'-O-methylguanosine(2251) in 23S rRNA + S-adenosyl-L-homocysteine + H(+)</text>
        <dbReference type="Rhea" id="RHEA:24140"/>
        <dbReference type="Rhea" id="RHEA-COMP:10239"/>
        <dbReference type="Rhea" id="RHEA-COMP:10241"/>
        <dbReference type="ChEBI" id="CHEBI:15378"/>
        <dbReference type="ChEBI" id="CHEBI:57856"/>
        <dbReference type="ChEBI" id="CHEBI:59789"/>
        <dbReference type="ChEBI" id="CHEBI:74269"/>
        <dbReference type="ChEBI" id="CHEBI:74445"/>
        <dbReference type="EC" id="2.1.1.185"/>
    </reaction>
</comment>
<sequence length="248" mass="26057">MPDGTPVAGINSVRSALKFGAEGVAELWLDRRRRDRRLSELADLAREAGIGLRQLDRTALDQAVDGANHQGAVAWVRVPSARGAADLADLLASSEGAPLLLVLDGVTDPHNLGACLRSADAAGAQAVIAPRDQSVGLTPVVAKVACGAAETVPFVQVTNLARTLEWLKEQGVWVIGAAGEAESTLFQSDLRGPTALVLGSEGKGLRRLTRERCDLLVRLPMLGTVESLNVSVAAGICLYEAVRQRLAS</sequence>
<dbReference type="Pfam" id="PF08032">
    <property type="entry name" value="SpoU_sub_bind"/>
    <property type="match status" value="1"/>
</dbReference>
<evidence type="ECO:0000256" key="6">
    <source>
        <dbReference type="HAMAP-Rule" id="MF_01887"/>
    </source>
</evidence>
<dbReference type="SMART" id="SM00967">
    <property type="entry name" value="SpoU_sub_bind"/>
    <property type="match status" value="1"/>
</dbReference>
<dbReference type="RefSeq" id="WP_150093589.1">
    <property type="nucleotide sequence ID" value="NZ_JBFUOH010000035.1"/>
</dbReference>
<dbReference type="GO" id="GO:0070039">
    <property type="term" value="F:rRNA (guanosine-2'-O-)-methyltransferase activity"/>
    <property type="evidence" value="ECO:0007669"/>
    <property type="project" value="UniProtKB-UniRule"/>
</dbReference>
<evidence type="ECO:0000259" key="7">
    <source>
        <dbReference type="SMART" id="SM00967"/>
    </source>
</evidence>
<keyword evidence="5 6" id="KW-0949">S-adenosyl-L-methionine</keyword>
<dbReference type="InterPro" id="IPR029026">
    <property type="entry name" value="tRNA_m1G_MTases_N"/>
</dbReference>
<comment type="caution">
    <text evidence="8">The sequence shown here is derived from an EMBL/GenBank/DDBJ whole genome shotgun (WGS) entry which is preliminary data.</text>
</comment>
<evidence type="ECO:0000256" key="1">
    <source>
        <dbReference type="ARBA" id="ARBA00022490"/>
    </source>
</evidence>
<dbReference type="InterPro" id="IPR013123">
    <property type="entry name" value="SpoU_subst-bd"/>
</dbReference>
<evidence type="ECO:0000256" key="5">
    <source>
        <dbReference type="ARBA" id="ARBA00022691"/>
    </source>
</evidence>
<keyword evidence="4 6" id="KW-0808">Transferase</keyword>
<proteinExistence type="inferred from homology"/>
<feature type="binding site" evidence="6">
    <location>
        <position position="219"/>
    </location>
    <ligand>
        <name>S-adenosyl-L-methionine</name>
        <dbReference type="ChEBI" id="CHEBI:59789"/>
    </ligand>
</feature>
<keyword evidence="1 6" id="KW-0963">Cytoplasm</keyword>
<dbReference type="InterPro" id="IPR004441">
    <property type="entry name" value="rRNA_MeTrfase_TrmH"/>
</dbReference>
<dbReference type="GO" id="GO:0005829">
    <property type="term" value="C:cytosol"/>
    <property type="evidence" value="ECO:0007669"/>
    <property type="project" value="TreeGrafter"/>
</dbReference>
<evidence type="ECO:0000313" key="9">
    <source>
        <dbReference type="Proteomes" id="UP000322981"/>
    </source>
</evidence>
<accession>A0A5M8FLP8</accession>
<dbReference type="InterPro" id="IPR024915">
    <property type="entry name" value="23S_rRNA_MeTrfase_RlmB"/>
</dbReference>
<evidence type="ECO:0000256" key="2">
    <source>
        <dbReference type="ARBA" id="ARBA00022552"/>
    </source>
</evidence>
<dbReference type="Gene3D" id="3.40.1280.10">
    <property type="match status" value="1"/>
</dbReference>
<dbReference type="GO" id="GO:0003723">
    <property type="term" value="F:RNA binding"/>
    <property type="evidence" value="ECO:0007669"/>
    <property type="project" value="InterPro"/>
</dbReference>
<feature type="domain" description="RNA 2-O ribose methyltransferase substrate binding" evidence="7">
    <location>
        <begin position="6"/>
        <end position="82"/>
    </location>
</feature>
<dbReference type="EC" id="2.1.1.185" evidence="6"/>
<dbReference type="InterPro" id="IPR029064">
    <property type="entry name" value="Ribosomal_eL30-like_sf"/>
</dbReference>
<comment type="similarity">
    <text evidence="6">Belongs to the class IV-like SAM-binding methyltransferase superfamily. RNA methyltransferase TrmH family. RlmB subfamily.</text>
</comment>
<protein>
    <recommendedName>
        <fullName evidence="6">23S rRNA (guanosine-2'-O-)-methyltransferase RlmB</fullName>
        <ecNumber evidence="6">2.1.1.185</ecNumber>
    </recommendedName>
    <alternativeName>
        <fullName evidence="6">23S rRNA (guanosine2251 2'-O)-methyltransferase</fullName>
    </alternativeName>
    <alternativeName>
        <fullName evidence="6">23S rRNA Gm2251 2'-O-methyltransferase</fullName>
    </alternativeName>
</protein>
<evidence type="ECO:0000256" key="4">
    <source>
        <dbReference type="ARBA" id="ARBA00022679"/>
    </source>
</evidence>
<dbReference type="PANTHER" id="PTHR46429">
    <property type="entry name" value="23S RRNA (GUANOSINE-2'-O-)-METHYLTRANSFERASE RLMB"/>
    <property type="match status" value="1"/>
</dbReference>
<keyword evidence="9" id="KW-1185">Reference proteome</keyword>
<evidence type="ECO:0000256" key="3">
    <source>
        <dbReference type="ARBA" id="ARBA00022603"/>
    </source>
</evidence>
<gene>
    <name evidence="6 8" type="primary">rlmB</name>
    <name evidence="8" type="ORF">F2Q65_11730</name>
</gene>
<feature type="binding site" evidence="6">
    <location>
        <position position="228"/>
    </location>
    <ligand>
        <name>S-adenosyl-L-methionine</name>
        <dbReference type="ChEBI" id="CHEBI:59789"/>
    </ligand>
</feature>
<feature type="binding site" evidence="6">
    <location>
        <position position="199"/>
    </location>
    <ligand>
        <name>S-adenosyl-L-methionine</name>
        <dbReference type="ChEBI" id="CHEBI:59789"/>
    </ligand>
</feature>
<evidence type="ECO:0000313" key="8">
    <source>
        <dbReference type="EMBL" id="KAA6184636.1"/>
    </source>
</evidence>
<dbReference type="InterPro" id="IPR029028">
    <property type="entry name" value="Alpha/beta_knot_MTases"/>
</dbReference>
<dbReference type="Pfam" id="PF00588">
    <property type="entry name" value="SpoU_methylase"/>
    <property type="match status" value="1"/>
</dbReference>
<dbReference type="HAMAP" id="MF_01887">
    <property type="entry name" value="23SrRNA_methyltr_B"/>
    <property type="match status" value="1"/>
</dbReference>